<accession>C1E4V9</accession>
<dbReference type="RefSeq" id="XP_002501930.1">
    <property type="nucleotide sequence ID" value="XM_002501884.1"/>
</dbReference>
<protein>
    <submittedName>
        <fullName evidence="1">Uncharacterized protein</fullName>
    </submittedName>
</protein>
<gene>
    <name evidence="1" type="ORF">MICPUN_58174</name>
</gene>
<dbReference type="EMBL" id="CP001325">
    <property type="protein sequence ID" value="ACO63188.1"/>
    <property type="molecule type" value="Genomic_DNA"/>
</dbReference>
<evidence type="ECO:0000313" key="1">
    <source>
        <dbReference type="EMBL" id="ACO63188.1"/>
    </source>
</evidence>
<name>C1E4V9_MICCC</name>
<dbReference type="KEGG" id="mis:MICPUN_58174"/>
<evidence type="ECO:0000313" key="2">
    <source>
        <dbReference type="Proteomes" id="UP000002009"/>
    </source>
</evidence>
<dbReference type="AlphaFoldDB" id="C1E4V9"/>
<keyword evidence="2" id="KW-1185">Reference proteome</keyword>
<dbReference type="Proteomes" id="UP000002009">
    <property type="component" value="Chromosome 4"/>
</dbReference>
<organism evidence="1 2">
    <name type="scientific">Micromonas commoda (strain RCC299 / NOUM17 / CCMP2709)</name>
    <name type="common">Picoplanktonic green alga</name>
    <dbReference type="NCBI Taxonomy" id="296587"/>
    <lineage>
        <taxon>Eukaryota</taxon>
        <taxon>Viridiplantae</taxon>
        <taxon>Chlorophyta</taxon>
        <taxon>Mamiellophyceae</taxon>
        <taxon>Mamiellales</taxon>
        <taxon>Mamiellaceae</taxon>
        <taxon>Micromonas</taxon>
    </lineage>
</organism>
<reference evidence="1 2" key="1">
    <citation type="journal article" date="2009" name="Science">
        <title>Green evolution and dynamic adaptations revealed by genomes of the marine picoeukaryotes Micromonas.</title>
        <authorList>
            <person name="Worden A.Z."/>
            <person name="Lee J.H."/>
            <person name="Mock T."/>
            <person name="Rouze P."/>
            <person name="Simmons M.P."/>
            <person name="Aerts A.L."/>
            <person name="Allen A.E."/>
            <person name="Cuvelier M.L."/>
            <person name="Derelle E."/>
            <person name="Everett M.V."/>
            <person name="Foulon E."/>
            <person name="Grimwood J."/>
            <person name="Gundlach H."/>
            <person name="Henrissat B."/>
            <person name="Napoli C."/>
            <person name="McDonald S.M."/>
            <person name="Parker M.S."/>
            <person name="Rombauts S."/>
            <person name="Salamov A."/>
            <person name="Von Dassow P."/>
            <person name="Badger J.H."/>
            <person name="Coutinho P.M."/>
            <person name="Demir E."/>
            <person name="Dubchak I."/>
            <person name="Gentemann C."/>
            <person name="Eikrem W."/>
            <person name="Gready J.E."/>
            <person name="John U."/>
            <person name="Lanier W."/>
            <person name="Lindquist E.A."/>
            <person name="Lucas S."/>
            <person name="Mayer K.F."/>
            <person name="Moreau H."/>
            <person name="Not F."/>
            <person name="Otillar R."/>
            <person name="Panaud O."/>
            <person name="Pangilinan J."/>
            <person name="Paulsen I."/>
            <person name="Piegu B."/>
            <person name="Poliakov A."/>
            <person name="Robbens S."/>
            <person name="Schmutz J."/>
            <person name="Toulza E."/>
            <person name="Wyss T."/>
            <person name="Zelensky A."/>
            <person name="Zhou K."/>
            <person name="Armbrust E.V."/>
            <person name="Bhattacharya D."/>
            <person name="Goodenough U.W."/>
            <person name="Van de Peer Y."/>
            <person name="Grigoriev I.V."/>
        </authorList>
    </citation>
    <scope>NUCLEOTIDE SEQUENCE [LARGE SCALE GENOMIC DNA]</scope>
    <source>
        <strain evidence="2">RCC299 / NOUM17</strain>
    </source>
</reference>
<dbReference type="InParanoid" id="C1E4V9"/>
<dbReference type="GeneID" id="8242815"/>
<proteinExistence type="predicted"/>
<sequence length="133" mass="14778">MFSALASPRAAVVDVRASTSSGEKHKTRVATKMRLARRDAVDGDDSSCWSVLKGCFDSHFRFHAASEQFLDAPRHVPLDERHGVHTSCDAFAYDEHLVLVYSCEEDGYCAIWDPYTGPRVVNEQDLGDECVLA</sequence>